<dbReference type="Proteomes" id="UP001589854">
    <property type="component" value="Unassembled WGS sequence"/>
</dbReference>
<evidence type="ECO:0000313" key="3">
    <source>
        <dbReference type="EMBL" id="MFC0273356.1"/>
    </source>
</evidence>
<comment type="caution">
    <text evidence="3">The sequence shown here is derived from an EMBL/GenBank/DDBJ whole genome shotgun (WGS) entry which is preliminary data.</text>
</comment>
<name>A0ABV6GI36_9BACI</name>
<feature type="transmembrane region" description="Helical" evidence="1">
    <location>
        <begin position="415"/>
        <end position="443"/>
    </location>
</feature>
<evidence type="ECO:0000313" key="4">
    <source>
        <dbReference type="Proteomes" id="UP001589854"/>
    </source>
</evidence>
<keyword evidence="1" id="KW-0812">Transmembrane</keyword>
<sequence>MELSLLMDGLVSIVTSPSTLLWCMLGVTIGTLVGALPGIGSLTAMAILMPITFGVAPLDALVLLISIYMGGMYGGRISSILINVPGDAGALVTTFDGYPMAQQGKAGHALTLSAIASFIGGLVGFLGLVFLIGVVSKFALSFGPAEYFALILFSLIASSGVTGGKPSKAFISVTLGLLIAMIGLDPLAGDQRMTFGSIHLWDGISFVVVAIGIFGLSEVLARLESNKSKESMFTKFKFSSLFPKVSEISKTFFSMTRGGIIGFLVGALPGAGASVATFLSYSLEKKISKQPETFGKGNPHGLSGPEAADNASVGGALIPTFSLGIPGTASAAILLGGMMMVGLQPGPALLQESADIVWGAIAALLVANILLLVLNTLFIPFFAILIKNAEPYLTAVIASLCFIGVYTYRNSLFDVILLIVFSLVGYFMRKNGYPLAPLILGMILSPLLEQNFRRALLLSENNLLIFVSSPISITFVLLSLSILILPRIRKYKNREKNNHTLINY</sequence>
<protein>
    <submittedName>
        <fullName evidence="3">Tripartite tricarboxylate transporter permease</fullName>
    </submittedName>
</protein>
<accession>A0ABV6GI36</accession>
<feature type="transmembrane region" description="Helical" evidence="1">
    <location>
        <begin position="323"/>
        <end position="344"/>
    </location>
</feature>
<feature type="transmembrane region" description="Helical" evidence="1">
    <location>
        <begin position="20"/>
        <end position="39"/>
    </location>
</feature>
<keyword evidence="4" id="KW-1185">Reference proteome</keyword>
<reference evidence="3 4" key="1">
    <citation type="submission" date="2024-09" db="EMBL/GenBank/DDBJ databases">
        <authorList>
            <person name="Sun Q."/>
            <person name="Mori K."/>
        </authorList>
    </citation>
    <scope>NUCLEOTIDE SEQUENCE [LARGE SCALE GENOMIC DNA]</scope>
    <source>
        <strain evidence="3 4">CCM 7228</strain>
    </source>
</reference>
<feature type="transmembrane region" description="Helical" evidence="1">
    <location>
        <begin position="260"/>
        <end position="281"/>
    </location>
</feature>
<feature type="transmembrane region" description="Helical" evidence="1">
    <location>
        <begin position="109"/>
        <end position="132"/>
    </location>
</feature>
<keyword evidence="1" id="KW-0472">Membrane</keyword>
<feature type="transmembrane region" description="Helical" evidence="1">
    <location>
        <begin position="392"/>
        <end position="408"/>
    </location>
</feature>
<feature type="transmembrane region" description="Helical" evidence="1">
    <location>
        <begin position="45"/>
        <end position="69"/>
    </location>
</feature>
<feature type="transmembrane region" description="Helical" evidence="1">
    <location>
        <begin position="463"/>
        <end position="485"/>
    </location>
</feature>
<proteinExistence type="predicted"/>
<feature type="transmembrane region" description="Helical" evidence="1">
    <location>
        <begin position="200"/>
        <end position="221"/>
    </location>
</feature>
<dbReference type="InterPro" id="IPR002823">
    <property type="entry name" value="DUF112_TM"/>
</dbReference>
<feature type="transmembrane region" description="Helical" evidence="1">
    <location>
        <begin position="138"/>
        <end position="157"/>
    </location>
</feature>
<evidence type="ECO:0000259" key="2">
    <source>
        <dbReference type="Pfam" id="PF01970"/>
    </source>
</evidence>
<dbReference type="PANTHER" id="PTHR35342">
    <property type="entry name" value="TRICARBOXYLIC TRANSPORT PROTEIN"/>
    <property type="match status" value="1"/>
</dbReference>
<feature type="transmembrane region" description="Helical" evidence="1">
    <location>
        <begin position="169"/>
        <end position="188"/>
    </location>
</feature>
<dbReference type="Pfam" id="PF01970">
    <property type="entry name" value="TctA"/>
    <property type="match status" value="1"/>
</dbReference>
<feature type="domain" description="DUF112" evidence="2">
    <location>
        <begin position="20"/>
        <end position="440"/>
    </location>
</feature>
<evidence type="ECO:0000256" key="1">
    <source>
        <dbReference type="SAM" id="Phobius"/>
    </source>
</evidence>
<dbReference type="PANTHER" id="PTHR35342:SF5">
    <property type="entry name" value="TRICARBOXYLIC TRANSPORT PROTEIN"/>
    <property type="match status" value="1"/>
</dbReference>
<gene>
    <name evidence="3" type="ORF">ACFFIX_18285</name>
</gene>
<organism evidence="3 4">
    <name type="scientific">Metabacillus herbersteinensis</name>
    <dbReference type="NCBI Taxonomy" id="283816"/>
    <lineage>
        <taxon>Bacteria</taxon>
        <taxon>Bacillati</taxon>
        <taxon>Bacillota</taxon>
        <taxon>Bacilli</taxon>
        <taxon>Bacillales</taxon>
        <taxon>Bacillaceae</taxon>
        <taxon>Metabacillus</taxon>
    </lineage>
</organism>
<keyword evidence="1" id="KW-1133">Transmembrane helix</keyword>
<dbReference type="EMBL" id="JBHLVO010000019">
    <property type="protein sequence ID" value="MFC0273356.1"/>
    <property type="molecule type" value="Genomic_DNA"/>
</dbReference>
<dbReference type="RefSeq" id="WP_378936568.1">
    <property type="nucleotide sequence ID" value="NZ_JBHLVO010000019.1"/>
</dbReference>
<feature type="transmembrane region" description="Helical" evidence="1">
    <location>
        <begin position="356"/>
        <end position="386"/>
    </location>
</feature>